<dbReference type="Pfam" id="PF00096">
    <property type="entry name" value="zf-C2H2"/>
    <property type="match status" value="16"/>
</dbReference>
<dbReference type="CDD" id="cd07936">
    <property type="entry name" value="SCAN"/>
    <property type="match status" value="2"/>
</dbReference>
<feature type="region of interest" description="Disordered" evidence="11">
    <location>
        <begin position="211"/>
        <end position="266"/>
    </location>
</feature>
<keyword evidence="4" id="KW-0677">Repeat</keyword>
<feature type="region of interest" description="Disordered" evidence="11">
    <location>
        <begin position="180"/>
        <end position="199"/>
    </location>
</feature>
<feature type="domain" description="C2H2-type" evidence="12">
    <location>
        <begin position="336"/>
        <end position="363"/>
    </location>
</feature>
<evidence type="ECO:0000256" key="11">
    <source>
        <dbReference type="SAM" id="MobiDB-lite"/>
    </source>
</evidence>
<feature type="domain" description="C2H2-type" evidence="12">
    <location>
        <begin position="280"/>
        <end position="307"/>
    </location>
</feature>
<dbReference type="GeneID" id="106989579"/>
<keyword evidence="3" id="KW-0479">Metal-binding</keyword>
<accession>A0A6J1YR59</accession>
<keyword evidence="14" id="KW-1185">Reference proteome</keyword>
<feature type="domain" description="C2H2-type" evidence="12">
    <location>
        <begin position="503"/>
        <end position="530"/>
    </location>
</feature>
<feature type="domain" description="C2H2-type" evidence="12">
    <location>
        <begin position="531"/>
        <end position="558"/>
    </location>
</feature>
<evidence type="ECO:0000256" key="3">
    <source>
        <dbReference type="ARBA" id="ARBA00022723"/>
    </source>
</evidence>
<reference evidence="15" key="1">
    <citation type="submission" date="2025-08" db="UniProtKB">
        <authorList>
            <consortium name="RefSeq"/>
        </authorList>
    </citation>
    <scope>IDENTIFICATION</scope>
    <source>
        <tissue evidence="15">Blood</tissue>
    </source>
</reference>
<sequence length="1524" mass="170340">MASAWAAPAHEEQGALLEVKVEEEEGYRNTTRRDQNLQKNNTHSREVFRQYFRHFCYQETPGPREALRRLRELCRQWLSPETHTKEQILELLVLEQFLTILPEELQAWVRGQHPESGDEVVTVLEDLERELDEPGEQDECVHRVPVHSEQQDTLLQETALVGTGWEPGMSLPSGVARLKYESPGPGAQPEEQVSGVETGNKYRNLTLKQEVSEEAAPQGNMCSGFESDMSQSARCREADGSEAETEESSGHSREGEQSAGDENRLRLTEQQRVCPGEKPHECEECGKAFSQHSNLLEHQRVHTGDRPYKCEECGKTFRGRTVLIRHKIIHTGEKPYKCNECGKAFGRWSALNQHQRLHTGEKHYHCNECGKAFSQKAGLFHHLKIHTRDKPYHCAQCNKSFSRRSILTQHQGVHTGAKPYECSECGKAFVYNSSLVSHQEIHHKEKCHQCKECGKSFSQSGLVQHQRIHTGEKPYKCDVCAKAFIQRTSLVEHQRVHTGERPYKCDKCEKAFTQRSVLTEHQRTHTGERPYKCDDCGNAFRGITSLIQHHRIHTGEKPYRCDQCGKAFRQRKKTDYKEILLKNQREPQAGVNLLLSALIPEWRSSCGKVPNVTDGRGRGLAVPGTTLTKKSRIFLQTFKLLLPKIAACPPPRGCQTTQRTLLAGAEIRNRPRSRAARKRIRPTQSAAAPAVAGCALRELFSVAVFCSPTAHFLRTPQLSSCVGTSNREGTNAPPRGIELRPARGGSQGHVFRFQQALKRHTGLLVPLTQSPSRSRVLRRGAQALSLQVLQEHHHLVPALRVLSPHPGLELRGQDGQELLQHQQLQDLLLGVYIRAQPLAAQLAEPAQRLAGPLGLRPPPAATRWSQPPELPAPDVRVRCVVPATCDPGAWLSACTRWSWPPVLLETTVKSQSITPTTTISCGAANTERATGGERWNWRNCCVPEAAQTGGLAGLAGAGAGRRGGHRDAATCGVLERTGKLLEDSGAQAADELPAFTAAWLPGRRYPPRPWSFPGPEWPGPVTWLSTDSQWEGTGKSEEAGRLCATCFSPDSGHRCVLFKKSRPGSLESASLARAGASLLSGMASAEEQPGLRAVKVEEDRVWDQETFLRESGISTQEASRQLFRHFCYQESPGPREALRRLRELCRQWLRPETHSKEQILELLVLEQFLTVLPAELQAWVRGQHPESADEVVTALEGLEREFSEPENQAPDDAPGHSEVLSEDGVHVKAKQESRAIQLQATVTQLQCESLGPQKFGEQGADVVPESQESAARQEVLKDMERFGNSRLQRDAPLDSQCREAWKRESRAGKPRGRAAGERPHRCSECGKGFAQSSVLTQHQRTHTGEKPYECDECGRAFSQRSGLVEHQRSHTGEKPYGCDECGRAFSASNGLIRHRRIHTGEKPYVCGECGRAFRLSSYLVQHQRIHTGEKHFRCGECGKAFSQNAGLFQHLRVHTGEKPFQCGQCGRRFSRRTLLGKHQRSHTGERPYTCDECGKAFGHHCNLIRHFRTHTIAKPDSFPGPPDS</sequence>
<dbReference type="PROSITE" id="PS50804">
    <property type="entry name" value="SCAN_BOX"/>
    <property type="match status" value="2"/>
</dbReference>
<evidence type="ECO:0000256" key="7">
    <source>
        <dbReference type="ARBA" id="ARBA00022843"/>
    </source>
</evidence>
<dbReference type="GO" id="GO:0000981">
    <property type="term" value="F:DNA-binding transcription factor activity, RNA polymerase II-specific"/>
    <property type="evidence" value="ECO:0007669"/>
    <property type="project" value="TreeGrafter"/>
</dbReference>
<dbReference type="GO" id="GO:0008270">
    <property type="term" value="F:zinc ion binding"/>
    <property type="evidence" value="ECO:0007669"/>
    <property type="project" value="UniProtKB-KW"/>
</dbReference>
<keyword evidence="6" id="KW-0862">Zinc</keyword>
<dbReference type="PANTHER" id="PTHR23226">
    <property type="entry name" value="ZINC FINGER AND SCAN DOMAIN-CONTAINING"/>
    <property type="match status" value="1"/>
</dbReference>
<comment type="subcellular location">
    <subcellularLocation>
        <location evidence="1 10">Nucleus</location>
    </subcellularLocation>
</comment>
<feature type="domain" description="C2H2-type" evidence="12">
    <location>
        <begin position="1348"/>
        <end position="1375"/>
    </location>
</feature>
<feature type="compositionally biased region" description="Basic and acidic residues" evidence="11">
    <location>
        <begin position="248"/>
        <end position="266"/>
    </location>
</feature>
<dbReference type="Pfam" id="PF02023">
    <property type="entry name" value="SCAN"/>
    <property type="match status" value="2"/>
</dbReference>
<dbReference type="InterPro" id="IPR013087">
    <property type="entry name" value="Znf_C2H2_type"/>
</dbReference>
<feature type="domain" description="C2H2-type" evidence="12">
    <location>
        <begin position="1460"/>
        <end position="1487"/>
    </location>
</feature>
<organism evidence="14 15">
    <name type="scientific">Acinonyx jubatus</name>
    <name type="common">Cheetah</name>
    <dbReference type="NCBI Taxonomy" id="32536"/>
    <lineage>
        <taxon>Eukaryota</taxon>
        <taxon>Metazoa</taxon>
        <taxon>Chordata</taxon>
        <taxon>Craniata</taxon>
        <taxon>Vertebrata</taxon>
        <taxon>Euteleostomi</taxon>
        <taxon>Mammalia</taxon>
        <taxon>Eutheria</taxon>
        <taxon>Laurasiatheria</taxon>
        <taxon>Carnivora</taxon>
        <taxon>Feliformia</taxon>
        <taxon>Felidae</taxon>
        <taxon>Felinae</taxon>
        <taxon>Acinonyx</taxon>
    </lineage>
</organism>
<feature type="domain" description="C2H2-type" evidence="12">
    <location>
        <begin position="1404"/>
        <end position="1431"/>
    </location>
</feature>
<evidence type="ECO:0000256" key="10">
    <source>
        <dbReference type="PROSITE-ProRule" id="PRU00187"/>
    </source>
</evidence>
<evidence type="ECO:0000259" key="12">
    <source>
        <dbReference type="PROSITE" id="PS50157"/>
    </source>
</evidence>
<feature type="domain" description="C2H2-type" evidence="12">
    <location>
        <begin position="1432"/>
        <end position="1459"/>
    </location>
</feature>
<evidence type="ECO:0000256" key="6">
    <source>
        <dbReference type="ARBA" id="ARBA00022833"/>
    </source>
</evidence>
<feature type="domain" description="C2H2-type" evidence="12">
    <location>
        <begin position="1376"/>
        <end position="1403"/>
    </location>
</feature>
<dbReference type="AlphaFoldDB" id="A0A6J1YR59"/>
<dbReference type="RefSeq" id="XP_026907656.2">
    <property type="nucleotide sequence ID" value="XM_027051855.2"/>
</dbReference>
<protein>
    <submittedName>
        <fullName evidence="15">Uncharacterized protein LOC106989579</fullName>
    </submittedName>
</protein>
<keyword evidence="7" id="KW-0832">Ubl conjugation</keyword>
<keyword evidence="8 10" id="KW-0539">Nucleus</keyword>
<feature type="domain" description="C2H2-type" evidence="12">
    <location>
        <begin position="364"/>
        <end position="391"/>
    </location>
</feature>
<dbReference type="PANTHER" id="PTHR23226:SF366">
    <property type="entry name" value="ZINC FINGER PROTEIN ZFP2"/>
    <property type="match status" value="1"/>
</dbReference>
<evidence type="ECO:0000313" key="15">
    <source>
        <dbReference type="RefSeq" id="XP_026907656.2"/>
    </source>
</evidence>
<dbReference type="InterPro" id="IPR003309">
    <property type="entry name" value="SCAN_dom"/>
</dbReference>
<name>A0A6J1YR59_ACIJB</name>
<dbReference type="SMART" id="SM00355">
    <property type="entry name" value="ZnF_C2H2"/>
    <property type="match status" value="17"/>
</dbReference>
<dbReference type="InterPro" id="IPR036236">
    <property type="entry name" value="Znf_C2H2_sf"/>
</dbReference>
<feature type="domain" description="C2H2-type" evidence="12">
    <location>
        <begin position="1320"/>
        <end position="1347"/>
    </location>
</feature>
<dbReference type="GO" id="GO:0005634">
    <property type="term" value="C:nucleus"/>
    <property type="evidence" value="ECO:0007669"/>
    <property type="project" value="UniProtKB-SubCell"/>
</dbReference>
<feature type="region of interest" description="Disordered" evidence="11">
    <location>
        <begin position="1201"/>
        <end position="1226"/>
    </location>
</feature>
<dbReference type="Gene3D" id="3.30.160.60">
    <property type="entry name" value="Classic Zinc Finger"/>
    <property type="match status" value="18"/>
</dbReference>
<dbReference type="SMART" id="SM00431">
    <property type="entry name" value="SCAN"/>
    <property type="match status" value="2"/>
</dbReference>
<evidence type="ECO:0000256" key="2">
    <source>
        <dbReference type="ARBA" id="ARBA00022499"/>
    </source>
</evidence>
<evidence type="ECO:0000313" key="14">
    <source>
        <dbReference type="Proteomes" id="UP001652583"/>
    </source>
</evidence>
<dbReference type="Proteomes" id="UP001652583">
    <property type="component" value="Chromosome B2"/>
</dbReference>
<evidence type="ECO:0000259" key="13">
    <source>
        <dbReference type="PROSITE" id="PS50804"/>
    </source>
</evidence>
<evidence type="ECO:0000256" key="1">
    <source>
        <dbReference type="ARBA" id="ARBA00004123"/>
    </source>
</evidence>
<dbReference type="InterPro" id="IPR038269">
    <property type="entry name" value="SCAN_sf"/>
</dbReference>
<evidence type="ECO:0000256" key="8">
    <source>
        <dbReference type="ARBA" id="ARBA00023242"/>
    </source>
</evidence>
<dbReference type="SUPFAM" id="SSF47353">
    <property type="entry name" value="Retrovirus capsid dimerization domain-like"/>
    <property type="match status" value="2"/>
</dbReference>
<feature type="domain" description="C2H2-type" evidence="12">
    <location>
        <begin position="392"/>
        <end position="419"/>
    </location>
</feature>
<evidence type="ECO:0000256" key="9">
    <source>
        <dbReference type="PROSITE-ProRule" id="PRU00042"/>
    </source>
</evidence>
<feature type="domain" description="C2H2-type" evidence="12">
    <location>
        <begin position="448"/>
        <end position="474"/>
    </location>
</feature>
<keyword evidence="5 9" id="KW-0863">Zinc-finger</keyword>
<feature type="domain" description="C2H2-type" evidence="12">
    <location>
        <begin position="420"/>
        <end position="447"/>
    </location>
</feature>
<keyword evidence="2" id="KW-1017">Isopeptide bond</keyword>
<dbReference type="PROSITE" id="PS00028">
    <property type="entry name" value="ZINC_FINGER_C2H2_1"/>
    <property type="match status" value="16"/>
</dbReference>
<proteinExistence type="predicted"/>
<dbReference type="Gene3D" id="1.10.4020.10">
    <property type="entry name" value="DNA breaking-rejoining enzymes"/>
    <property type="match status" value="2"/>
</dbReference>
<dbReference type="GO" id="GO:0000978">
    <property type="term" value="F:RNA polymerase II cis-regulatory region sequence-specific DNA binding"/>
    <property type="evidence" value="ECO:0007669"/>
    <property type="project" value="TreeGrafter"/>
</dbReference>
<feature type="domain" description="C2H2-type" evidence="12">
    <location>
        <begin position="475"/>
        <end position="502"/>
    </location>
</feature>
<feature type="domain" description="SCAN box" evidence="13">
    <location>
        <begin position="1120"/>
        <end position="1202"/>
    </location>
</feature>
<dbReference type="PROSITE" id="PS50157">
    <property type="entry name" value="ZINC_FINGER_C2H2_2"/>
    <property type="match status" value="17"/>
</dbReference>
<feature type="domain" description="SCAN box" evidence="13">
    <location>
        <begin position="49"/>
        <end position="131"/>
    </location>
</feature>
<dbReference type="KEGG" id="aju:106989579"/>
<evidence type="ECO:0000256" key="4">
    <source>
        <dbReference type="ARBA" id="ARBA00022737"/>
    </source>
</evidence>
<evidence type="ECO:0000256" key="5">
    <source>
        <dbReference type="ARBA" id="ARBA00022771"/>
    </source>
</evidence>
<gene>
    <name evidence="15" type="primary">LOC106989579</name>
</gene>
<feature type="domain" description="C2H2-type" evidence="12">
    <location>
        <begin position="308"/>
        <end position="335"/>
    </location>
</feature>
<dbReference type="SUPFAM" id="SSF57667">
    <property type="entry name" value="beta-beta-alpha zinc fingers"/>
    <property type="match status" value="10"/>
</dbReference>
<feature type="region of interest" description="Disordered" evidence="11">
    <location>
        <begin position="16"/>
        <end position="40"/>
    </location>
</feature>
<feature type="domain" description="C2H2-type" evidence="12">
    <location>
        <begin position="1488"/>
        <end position="1515"/>
    </location>
</feature>